<dbReference type="Proteomes" id="UP000600365">
    <property type="component" value="Unassembled WGS sequence"/>
</dbReference>
<feature type="compositionally biased region" description="Basic and acidic residues" evidence="1">
    <location>
        <begin position="83"/>
        <end position="94"/>
    </location>
</feature>
<dbReference type="AlphaFoldDB" id="A0A918D8J0"/>
<accession>A0A918D8J0</accession>
<organism evidence="2 3">
    <name type="scientific">Streptomyces albiflavescens</name>
    <dbReference type="NCBI Taxonomy" id="1623582"/>
    <lineage>
        <taxon>Bacteria</taxon>
        <taxon>Bacillati</taxon>
        <taxon>Actinomycetota</taxon>
        <taxon>Actinomycetes</taxon>
        <taxon>Kitasatosporales</taxon>
        <taxon>Streptomycetaceae</taxon>
        <taxon>Streptomyces</taxon>
    </lineage>
</organism>
<evidence type="ECO:0000313" key="3">
    <source>
        <dbReference type="Proteomes" id="UP000600365"/>
    </source>
</evidence>
<name>A0A918D8J0_9ACTN</name>
<keyword evidence="3" id="KW-1185">Reference proteome</keyword>
<comment type="caution">
    <text evidence="2">The sequence shown here is derived from an EMBL/GenBank/DDBJ whole genome shotgun (WGS) entry which is preliminary data.</text>
</comment>
<reference evidence="2 3" key="1">
    <citation type="journal article" date="2014" name="Int. J. Syst. Evol. Microbiol.">
        <title>Complete genome sequence of Corynebacterium casei LMG S-19264T (=DSM 44701T), isolated from a smear-ripened cheese.</title>
        <authorList>
            <consortium name="US DOE Joint Genome Institute (JGI-PGF)"/>
            <person name="Walter F."/>
            <person name="Albersmeier A."/>
            <person name="Kalinowski J."/>
            <person name="Ruckert C."/>
        </authorList>
    </citation>
    <scope>NUCLEOTIDE SEQUENCE [LARGE SCALE GENOMIC DNA]</scope>
    <source>
        <strain evidence="2 3">CGMCC 4.7111</strain>
    </source>
</reference>
<evidence type="ECO:0000256" key="1">
    <source>
        <dbReference type="SAM" id="MobiDB-lite"/>
    </source>
</evidence>
<sequence>MGGIPCKSIRARSGAWGHGRVRDRFREDDHRRFGDPGELPGRRQPAARPWVSSCQDSALHDDMKAVFQGIAAQITDQMLNERVDERAGAHRPPDPVEPYPPPRFSETAPPTGFPRPCLFFTSTPGLSWLIPLFPGPHEPADGTENEARFLDRSRTQSWTVEVRVS</sequence>
<feature type="compositionally biased region" description="Basic and acidic residues" evidence="1">
    <location>
        <begin position="24"/>
        <end position="35"/>
    </location>
</feature>
<proteinExistence type="predicted"/>
<feature type="region of interest" description="Disordered" evidence="1">
    <location>
        <begin position="83"/>
        <end position="111"/>
    </location>
</feature>
<gene>
    <name evidence="2" type="ORF">GCM10011579_068100</name>
</gene>
<protein>
    <submittedName>
        <fullName evidence="2">Uncharacterized protein</fullName>
    </submittedName>
</protein>
<evidence type="ECO:0000313" key="2">
    <source>
        <dbReference type="EMBL" id="GGN81484.1"/>
    </source>
</evidence>
<dbReference type="EMBL" id="BMMM01000014">
    <property type="protein sequence ID" value="GGN81484.1"/>
    <property type="molecule type" value="Genomic_DNA"/>
</dbReference>
<feature type="region of interest" description="Disordered" evidence="1">
    <location>
        <begin position="24"/>
        <end position="49"/>
    </location>
</feature>